<dbReference type="GeneTree" id="ENSGT00940000163810"/>
<evidence type="ECO:0000259" key="8">
    <source>
        <dbReference type="Pfam" id="PF13359"/>
    </source>
</evidence>
<proteinExistence type="inferred from homology"/>
<dbReference type="InterPro" id="IPR045249">
    <property type="entry name" value="HARBI1-like"/>
</dbReference>
<dbReference type="Ensembl" id="ENSLLTT00000004762.1">
    <property type="protein sequence ID" value="ENSLLTP00000004576.1"/>
    <property type="gene ID" value="ENSLLTG00000003484.1"/>
</dbReference>
<keyword evidence="6" id="KW-0378">Hydrolase</keyword>
<dbReference type="GO" id="GO:0005634">
    <property type="term" value="C:nucleus"/>
    <property type="evidence" value="ECO:0007669"/>
    <property type="project" value="UniProtKB-SubCell"/>
</dbReference>
<evidence type="ECO:0000256" key="7">
    <source>
        <dbReference type="ARBA" id="ARBA00023242"/>
    </source>
</evidence>
<dbReference type="Pfam" id="PF13359">
    <property type="entry name" value="DDE_Tnp_4"/>
    <property type="match status" value="1"/>
</dbReference>
<dbReference type="InterPro" id="IPR027806">
    <property type="entry name" value="HARBI1_dom"/>
</dbReference>
<keyword evidence="4" id="KW-0540">Nuclease</keyword>
<protein>
    <recommendedName>
        <fullName evidence="8">DDE Tnp4 domain-containing protein</fullName>
    </recommendedName>
</protein>
<evidence type="ECO:0000313" key="9">
    <source>
        <dbReference type="Ensembl" id="ENSLLTP00000004576.1"/>
    </source>
</evidence>
<organism evidence="9 10">
    <name type="scientific">Laticauda laticaudata</name>
    <name type="common">Blue-ringed sea krait</name>
    <name type="synonym">Blue-lipped sea krait</name>
    <dbReference type="NCBI Taxonomy" id="8630"/>
    <lineage>
        <taxon>Eukaryota</taxon>
        <taxon>Metazoa</taxon>
        <taxon>Chordata</taxon>
        <taxon>Craniata</taxon>
        <taxon>Vertebrata</taxon>
        <taxon>Euteleostomi</taxon>
        <taxon>Lepidosauria</taxon>
        <taxon>Squamata</taxon>
        <taxon>Bifurcata</taxon>
        <taxon>Unidentata</taxon>
        <taxon>Episquamata</taxon>
        <taxon>Toxicofera</taxon>
        <taxon>Serpentes</taxon>
        <taxon>Colubroidea</taxon>
        <taxon>Elapidae</taxon>
        <taxon>Laticaudinae</taxon>
        <taxon>Laticauda</taxon>
    </lineage>
</organism>
<keyword evidence="5" id="KW-0479">Metal-binding</keyword>
<dbReference type="PANTHER" id="PTHR22930:SF206">
    <property type="entry name" value="NUCLEASE HARBI1"/>
    <property type="match status" value="1"/>
</dbReference>
<keyword evidence="7" id="KW-0539">Nucleus</keyword>
<evidence type="ECO:0000256" key="6">
    <source>
        <dbReference type="ARBA" id="ARBA00022801"/>
    </source>
</evidence>
<reference evidence="9" key="2">
    <citation type="submission" date="2025-09" db="UniProtKB">
        <authorList>
            <consortium name="Ensembl"/>
        </authorList>
    </citation>
    <scope>IDENTIFICATION</scope>
</reference>
<evidence type="ECO:0000313" key="10">
    <source>
        <dbReference type="Proteomes" id="UP000694406"/>
    </source>
</evidence>
<keyword evidence="10" id="KW-1185">Reference proteome</keyword>
<comment type="cofactor">
    <cofactor evidence="1">
        <name>a divalent metal cation</name>
        <dbReference type="ChEBI" id="CHEBI:60240"/>
    </cofactor>
</comment>
<reference evidence="9" key="1">
    <citation type="submission" date="2025-08" db="UniProtKB">
        <authorList>
            <consortium name="Ensembl"/>
        </authorList>
    </citation>
    <scope>IDENTIFICATION</scope>
</reference>
<evidence type="ECO:0000256" key="4">
    <source>
        <dbReference type="ARBA" id="ARBA00022722"/>
    </source>
</evidence>
<evidence type="ECO:0000256" key="2">
    <source>
        <dbReference type="ARBA" id="ARBA00004123"/>
    </source>
</evidence>
<dbReference type="PANTHER" id="PTHR22930">
    <property type="match status" value="1"/>
</dbReference>
<dbReference type="GO" id="GO:0016787">
    <property type="term" value="F:hydrolase activity"/>
    <property type="evidence" value="ECO:0007669"/>
    <property type="project" value="UniProtKB-KW"/>
</dbReference>
<sequence>MEQECLALLATCVQTSQLLVQQWMLNRRTVVFAIARILQRRHFRQSATVLRRILSASVRRKRALLRLHRNAIVSVVTMVYSSSPALHYEHELMALSERSHWMLPRCSEWWERMISSEQDDKCWISLFRMSRSTLMYIAEELRPALQRRDTGMRSHIPVEKRVAMTIWKLAHHDSYKTVSELFGVGISSACSIFEEVCEEINSRLLAQTILLGNSQDIMEGFKDMGFPNCLGAIDAIHISILCPPFSADSYINCKGFYSMVLQALVDSKSRFTDIYVGFPERSHDSRILHNSPFFNSMDEGTFGPQTPTALEGVSMTPVVIGDHAYPLRPWLMKPYPAPKTEAQEKFNDRLAKCRTCVERAFGVLRARWRCLQMRLDVREKLIPVVIATCCILHNICEIKGDELLEPLESPTTADTQSASARPRVPLSEAGLTKRACQIRAAYCSYFEKNPLEQTK</sequence>
<dbReference type="GO" id="GO:0046872">
    <property type="term" value="F:metal ion binding"/>
    <property type="evidence" value="ECO:0007669"/>
    <property type="project" value="UniProtKB-KW"/>
</dbReference>
<accession>A0A8C5RN37</accession>
<dbReference type="GO" id="GO:0004518">
    <property type="term" value="F:nuclease activity"/>
    <property type="evidence" value="ECO:0007669"/>
    <property type="project" value="UniProtKB-KW"/>
</dbReference>
<evidence type="ECO:0000256" key="3">
    <source>
        <dbReference type="ARBA" id="ARBA00006958"/>
    </source>
</evidence>
<name>A0A8C5RN37_LATLA</name>
<evidence type="ECO:0000256" key="1">
    <source>
        <dbReference type="ARBA" id="ARBA00001968"/>
    </source>
</evidence>
<dbReference type="AlphaFoldDB" id="A0A8C5RN37"/>
<evidence type="ECO:0000256" key="5">
    <source>
        <dbReference type="ARBA" id="ARBA00022723"/>
    </source>
</evidence>
<comment type="subcellular location">
    <subcellularLocation>
        <location evidence="2">Nucleus</location>
    </subcellularLocation>
</comment>
<dbReference type="Proteomes" id="UP000694406">
    <property type="component" value="Unplaced"/>
</dbReference>
<feature type="domain" description="DDE Tnp4" evidence="8">
    <location>
        <begin position="233"/>
        <end position="394"/>
    </location>
</feature>
<comment type="similarity">
    <text evidence="3">Belongs to the HARBI1 family.</text>
</comment>